<feature type="transmembrane region" description="Helical" evidence="1">
    <location>
        <begin position="37"/>
        <end position="58"/>
    </location>
</feature>
<organism evidence="2 3">
    <name type="scientific">Vibrio alfacsensis</name>
    <dbReference type="NCBI Taxonomy" id="1074311"/>
    <lineage>
        <taxon>Bacteria</taxon>
        <taxon>Pseudomonadati</taxon>
        <taxon>Pseudomonadota</taxon>
        <taxon>Gammaproteobacteria</taxon>
        <taxon>Vibrionales</taxon>
        <taxon>Vibrionaceae</taxon>
        <taxon>Vibrio</taxon>
    </lineage>
</organism>
<gene>
    <name evidence="2" type="ORF">D1115_06560</name>
</gene>
<name>A0ABM6YSX8_9VIBR</name>
<evidence type="ECO:0000256" key="1">
    <source>
        <dbReference type="SAM" id="Phobius"/>
    </source>
</evidence>
<keyword evidence="1" id="KW-1133">Transmembrane helix</keyword>
<proteinExistence type="predicted"/>
<dbReference type="EMBL" id="CP032093">
    <property type="protein sequence ID" value="AXY00940.1"/>
    <property type="molecule type" value="Genomic_DNA"/>
</dbReference>
<keyword evidence="1" id="KW-0812">Transmembrane</keyword>
<dbReference type="Proteomes" id="UP000262832">
    <property type="component" value="Chromosome I"/>
</dbReference>
<accession>A0ABM6YSX8</accession>
<keyword evidence="1" id="KW-0472">Membrane</keyword>
<protein>
    <submittedName>
        <fullName evidence="2">Uncharacterized protein</fullName>
    </submittedName>
</protein>
<feature type="transmembrane region" description="Helical" evidence="1">
    <location>
        <begin position="12"/>
        <end position="30"/>
    </location>
</feature>
<reference evidence="2 3" key="1">
    <citation type="submission" date="2018-08" db="EMBL/GenBank/DDBJ databases">
        <title>Genomic taxonomy of the Vibrionaceae family.</title>
        <authorList>
            <person name="Gomez-Gil B."/>
            <person name="Tanaka M."/>
            <person name="Sawabe T."/>
            <person name="Enciso-Ibarra K."/>
        </authorList>
    </citation>
    <scope>NUCLEOTIDE SEQUENCE [LARGE SCALE GENOMIC DNA]</scope>
    <source>
        <strain evidence="2 3">CAIM 1831</strain>
    </source>
</reference>
<sequence>MGDIIVSIGRGIMNVISAIFIIWFSPALLLKKLELDFLANVLGVILLVLGLTFFQFVIRPTF</sequence>
<keyword evidence="3" id="KW-1185">Reference proteome</keyword>
<evidence type="ECO:0000313" key="2">
    <source>
        <dbReference type="EMBL" id="AXY00940.1"/>
    </source>
</evidence>
<evidence type="ECO:0000313" key="3">
    <source>
        <dbReference type="Proteomes" id="UP000262832"/>
    </source>
</evidence>